<dbReference type="InterPro" id="IPR003691">
    <property type="entry name" value="FluC"/>
</dbReference>
<comment type="similarity">
    <text evidence="7">Belongs to the fluoride channel Fluc/FEX (TC 1.A.43) family.</text>
</comment>
<organism evidence="10 11">
    <name type="scientific">Armillaria solidipes</name>
    <dbReference type="NCBI Taxonomy" id="1076256"/>
    <lineage>
        <taxon>Eukaryota</taxon>
        <taxon>Fungi</taxon>
        <taxon>Dikarya</taxon>
        <taxon>Basidiomycota</taxon>
        <taxon>Agaricomycotina</taxon>
        <taxon>Agaricomycetes</taxon>
        <taxon>Agaricomycetidae</taxon>
        <taxon>Agaricales</taxon>
        <taxon>Marasmiineae</taxon>
        <taxon>Physalacriaceae</taxon>
        <taxon>Armillaria</taxon>
    </lineage>
</organism>
<evidence type="ECO:0000256" key="5">
    <source>
        <dbReference type="ARBA" id="ARBA00022989"/>
    </source>
</evidence>
<reference evidence="11" key="1">
    <citation type="journal article" date="2017" name="Nat. Ecol. Evol.">
        <title>Genome expansion and lineage-specific genetic innovations in the forest pathogenic fungi Armillaria.</title>
        <authorList>
            <person name="Sipos G."/>
            <person name="Prasanna A.N."/>
            <person name="Walter M.C."/>
            <person name="O'Connor E."/>
            <person name="Balint B."/>
            <person name="Krizsan K."/>
            <person name="Kiss B."/>
            <person name="Hess J."/>
            <person name="Varga T."/>
            <person name="Slot J."/>
            <person name="Riley R."/>
            <person name="Boka B."/>
            <person name="Rigling D."/>
            <person name="Barry K."/>
            <person name="Lee J."/>
            <person name="Mihaltcheva S."/>
            <person name="LaButti K."/>
            <person name="Lipzen A."/>
            <person name="Waldron R."/>
            <person name="Moloney N.M."/>
            <person name="Sperisen C."/>
            <person name="Kredics L."/>
            <person name="Vagvoelgyi C."/>
            <person name="Patrignani A."/>
            <person name="Fitzpatrick D."/>
            <person name="Nagy I."/>
            <person name="Doyle S."/>
            <person name="Anderson J.B."/>
            <person name="Grigoriev I.V."/>
            <person name="Gueldener U."/>
            <person name="Muensterkoetter M."/>
            <person name="Nagy L.G."/>
        </authorList>
    </citation>
    <scope>NUCLEOTIDE SEQUENCE [LARGE SCALE GENOMIC DNA]</scope>
    <source>
        <strain evidence="11">28-4</strain>
    </source>
</reference>
<evidence type="ECO:0000256" key="6">
    <source>
        <dbReference type="ARBA" id="ARBA00023136"/>
    </source>
</evidence>
<accession>A0A2H3BFW4</accession>
<comment type="function">
    <text evidence="1">Fluoride channel required for the rapid expulsion of cytoplasmic fluoride.</text>
</comment>
<evidence type="ECO:0000256" key="4">
    <source>
        <dbReference type="ARBA" id="ARBA00022692"/>
    </source>
</evidence>
<evidence type="ECO:0000256" key="1">
    <source>
        <dbReference type="ARBA" id="ARBA00002598"/>
    </source>
</evidence>
<keyword evidence="3" id="KW-1003">Cell membrane</keyword>
<dbReference type="PANTHER" id="PTHR28259:SF1">
    <property type="entry name" value="FLUORIDE EXPORT PROTEIN 1-RELATED"/>
    <property type="match status" value="1"/>
</dbReference>
<gene>
    <name evidence="10" type="ORF">ARMSODRAFT_1003919</name>
</gene>
<evidence type="ECO:0000256" key="3">
    <source>
        <dbReference type="ARBA" id="ARBA00022475"/>
    </source>
</evidence>
<keyword evidence="4 9" id="KW-0812">Transmembrane</keyword>
<dbReference type="STRING" id="1076256.A0A2H3BFW4"/>
<evidence type="ECO:0000256" key="7">
    <source>
        <dbReference type="ARBA" id="ARBA00035120"/>
    </source>
</evidence>
<feature type="transmembrane region" description="Helical" evidence="9">
    <location>
        <begin position="40"/>
        <end position="62"/>
    </location>
</feature>
<keyword evidence="6 9" id="KW-0472">Membrane</keyword>
<dbReference type="GO" id="GO:0005886">
    <property type="term" value="C:plasma membrane"/>
    <property type="evidence" value="ECO:0007669"/>
    <property type="project" value="UniProtKB-SubCell"/>
</dbReference>
<name>A0A2H3BFW4_9AGAR</name>
<evidence type="ECO:0000313" key="10">
    <source>
        <dbReference type="EMBL" id="PBK69739.1"/>
    </source>
</evidence>
<evidence type="ECO:0000256" key="2">
    <source>
        <dbReference type="ARBA" id="ARBA00004651"/>
    </source>
</evidence>
<feature type="transmembrane region" description="Helical" evidence="9">
    <location>
        <begin position="328"/>
        <end position="349"/>
    </location>
</feature>
<feature type="transmembrane region" description="Helical" evidence="9">
    <location>
        <begin position="201"/>
        <end position="222"/>
    </location>
</feature>
<dbReference type="Pfam" id="PF02537">
    <property type="entry name" value="CRCB"/>
    <property type="match status" value="2"/>
</dbReference>
<comment type="catalytic activity">
    <reaction evidence="8">
        <text>fluoride(in) = fluoride(out)</text>
        <dbReference type="Rhea" id="RHEA:76159"/>
        <dbReference type="ChEBI" id="CHEBI:17051"/>
    </reaction>
    <physiologicalReaction direction="left-to-right" evidence="8">
        <dbReference type="Rhea" id="RHEA:76160"/>
    </physiologicalReaction>
</comment>
<keyword evidence="11" id="KW-1185">Reference proteome</keyword>
<feature type="transmembrane region" description="Helical" evidence="9">
    <location>
        <begin position="259"/>
        <end position="281"/>
    </location>
</feature>
<dbReference type="EMBL" id="KZ293428">
    <property type="protein sequence ID" value="PBK69739.1"/>
    <property type="molecule type" value="Genomic_DNA"/>
</dbReference>
<keyword evidence="5 9" id="KW-1133">Transmembrane helix</keyword>
<comment type="subcellular location">
    <subcellularLocation>
        <location evidence="2">Cell membrane</location>
        <topology evidence="2">Multi-pass membrane protein</topology>
    </subcellularLocation>
</comment>
<evidence type="ECO:0000256" key="8">
    <source>
        <dbReference type="ARBA" id="ARBA00035585"/>
    </source>
</evidence>
<dbReference type="PANTHER" id="PTHR28259">
    <property type="entry name" value="FLUORIDE EXPORT PROTEIN 1-RELATED"/>
    <property type="match status" value="1"/>
</dbReference>
<dbReference type="AlphaFoldDB" id="A0A2H3BFW4"/>
<evidence type="ECO:0000256" key="9">
    <source>
        <dbReference type="SAM" id="Phobius"/>
    </source>
</evidence>
<dbReference type="Proteomes" id="UP000218334">
    <property type="component" value="Unassembled WGS sequence"/>
</dbReference>
<proteinExistence type="inferred from homology"/>
<sequence>MTEAGNKTPRELSLVPSIASIDRPPDTHEGIPPSKVYHPYSIHVLALLIPASMFGALARLGLEALATYDGQSIFPLAYPQAVGCLIMGFAVHLKAPFGQFYGPLYIAVTTGGPQLCLPGFHSDCQTGFCGSLTTFSSWQVDIFESWLNSPVYHRGGLRDFIDGVNKTVFTLSISLASLSFGSSIAKLVAPRLPRVSPPTFIVRYSVSAVCILTYAAAIPLYFRLDPDFRHQATSALLFAFPGALSRYVLSTHLNPLLPSFPVGTFAANSLATAFLATFHVLQRKTPSVSYSACSTLQGLSDGYCGCLSTISTFAAEVKTLRPFAKVRYVLASWVTAQLLLLVIVVHPLLMSLTYTSVINAGGFPSLRGIKVLGSGHYRRMRGLSISRKNPPAAQVLAKRVLYGYLSTRELWDPTYLGERTIVWRRKFPALPVGNWTRYHLVGGNRFRFD</sequence>
<protein>
    <submittedName>
        <fullName evidence="10">Uncharacterized protein</fullName>
    </submittedName>
</protein>
<evidence type="ECO:0000313" key="11">
    <source>
        <dbReference type="Proteomes" id="UP000218334"/>
    </source>
</evidence>
<dbReference type="GO" id="GO:1903425">
    <property type="term" value="F:fluoride transmembrane transporter activity"/>
    <property type="evidence" value="ECO:0007669"/>
    <property type="project" value="TreeGrafter"/>
</dbReference>